<evidence type="ECO:0000313" key="2">
    <source>
        <dbReference type="EMBL" id="MFD1831463.1"/>
    </source>
</evidence>
<dbReference type="Proteomes" id="UP001597365">
    <property type="component" value="Unassembled WGS sequence"/>
</dbReference>
<dbReference type="EMBL" id="JBHUFU010000010">
    <property type="protein sequence ID" value="MFD1831463.1"/>
    <property type="molecule type" value="Genomic_DNA"/>
</dbReference>
<evidence type="ECO:0000313" key="3">
    <source>
        <dbReference type="Proteomes" id="UP001597365"/>
    </source>
</evidence>
<sequence>MGLNHYRFRSVWEVGAPAAEVYGVLERAGEYPAWWPQVRGAVRGDGGTGPDGWSGTVRIRSLLPYELRLAVRLTRREPAAGRLEIAMDGDLRGRAGWQVVPCPGAPGTTRVRFEQEVEARRPLLRLLAPVCRPLLTANHALMMRAGRRGLRRVLEERGGARGGRPGRGSTAGRGKGFG</sequence>
<reference evidence="3" key="1">
    <citation type="journal article" date="2019" name="Int. J. Syst. Evol. Microbiol.">
        <title>The Global Catalogue of Microorganisms (GCM) 10K type strain sequencing project: providing services to taxonomists for standard genome sequencing and annotation.</title>
        <authorList>
            <consortium name="The Broad Institute Genomics Platform"/>
            <consortium name="The Broad Institute Genome Sequencing Center for Infectious Disease"/>
            <person name="Wu L."/>
            <person name="Ma J."/>
        </authorList>
    </citation>
    <scope>NUCLEOTIDE SEQUENCE [LARGE SCALE GENOMIC DNA]</scope>
    <source>
        <strain evidence="3">CGMCC 4.7455</strain>
    </source>
</reference>
<organism evidence="2 3">
    <name type="scientific">Streptomyces desertarenae</name>
    <dbReference type="NCBI Taxonomy" id="2666184"/>
    <lineage>
        <taxon>Bacteria</taxon>
        <taxon>Bacillati</taxon>
        <taxon>Actinomycetota</taxon>
        <taxon>Actinomycetes</taxon>
        <taxon>Kitasatosporales</taxon>
        <taxon>Streptomycetaceae</taxon>
        <taxon>Streptomyces</taxon>
    </lineage>
</organism>
<protein>
    <submittedName>
        <fullName evidence="2">SRPBCC family protein</fullName>
    </submittedName>
</protein>
<evidence type="ECO:0000256" key="1">
    <source>
        <dbReference type="SAM" id="MobiDB-lite"/>
    </source>
</evidence>
<gene>
    <name evidence="2" type="ORF">ACFSJS_17610</name>
</gene>
<feature type="compositionally biased region" description="Gly residues" evidence="1">
    <location>
        <begin position="160"/>
        <end position="178"/>
    </location>
</feature>
<dbReference type="RefSeq" id="WP_380901412.1">
    <property type="nucleotide sequence ID" value="NZ_JBHUFU010000010.1"/>
</dbReference>
<dbReference type="Pfam" id="PF10604">
    <property type="entry name" value="Polyketide_cyc2"/>
    <property type="match status" value="1"/>
</dbReference>
<accession>A0ABW4PL61</accession>
<keyword evidence="3" id="KW-1185">Reference proteome</keyword>
<proteinExistence type="predicted"/>
<dbReference type="InterPro" id="IPR019587">
    <property type="entry name" value="Polyketide_cyclase/dehydratase"/>
</dbReference>
<name>A0ABW4PL61_9ACTN</name>
<dbReference type="Gene3D" id="3.30.530.20">
    <property type="match status" value="1"/>
</dbReference>
<feature type="region of interest" description="Disordered" evidence="1">
    <location>
        <begin position="154"/>
        <end position="178"/>
    </location>
</feature>
<dbReference type="SUPFAM" id="SSF55961">
    <property type="entry name" value="Bet v1-like"/>
    <property type="match status" value="1"/>
</dbReference>
<comment type="caution">
    <text evidence="2">The sequence shown here is derived from an EMBL/GenBank/DDBJ whole genome shotgun (WGS) entry which is preliminary data.</text>
</comment>
<dbReference type="InterPro" id="IPR023393">
    <property type="entry name" value="START-like_dom_sf"/>
</dbReference>